<evidence type="ECO:0000256" key="1">
    <source>
        <dbReference type="SAM" id="MobiDB-lite"/>
    </source>
</evidence>
<sequence length="299" mass="32890">MPYTVAGPVSQETIERFGHIVSIDLENVWKDEGQLITADGFIRAIDPAPLLPLMDQLLPAIPGAVPLFATAWGDLVVAHSDTPDHALAEKHKLTLVLFRFGFYRHFLNVPVLAFDLLVSEDTQVGPLARDFHGRGVAYADAVAALGVPEIDECFGFVLPLSAGGANEVSNLTRRRLVEHLAFLVQMGGPPRDLDELDPPKTAPDPDDLPERVPTPAESQLIEQGSALLLKVNPTEDFDFRPLPEFGAVYVWQRGFGTGQIIVAPGDEVLYGNSMLSDAQLIELWRQGRRTPIEKFDVRR</sequence>
<name>A0A1B9N856_9MICO</name>
<evidence type="ECO:0000313" key="3">
    <source>
        <dbReference type="EMBL" id="OCG72786.1"/>
    </source>
</evidence>
<reference evidence="3 4" key="1">
    <citation type="submission" date="2016-05" db="EMBL/GenBank/DDBJ databases">
        <authorList>
            <person name="Lavstsen T."/>
            <person name="Jespersen J.S."/>
        </authorList>
    </citation>
    <scope>NUCLEOTIDE SEQUENCE [LARGE SCALE GENOMIC DNA]</scope>
    <source>
        <strain evidence="3 4">YLB-01</strain>
    </source>
</reference>
<dbReference type="Pfam" id="PF08906">
    <property type="entry name" value="T6SS_Tdi1_C"/>
    <property type="match status" value="1"/>
</dbReference>
<feature type="region of interest" description="Disordered" evidence="1">
    <location>
        <begin position="188"/>
        <end position="213"/>
    </location>
</feature>
<comment type="caution">
    <text evidence="3">The sequence shown here is derived from an EMBL/GenBank/DDBJ whole genome shotgun (WGS) entry which is preliminary data.</text>
</comment>
<proteinExistence type="predicted"/>
<protein>
    <recommendedName>
        <fullName evidence="2">T6SS immunity protein Tdi1 C-terminal domain-containing protein</fullName>
    </recommendedName>
</protein>
<dbReference type="Proteomes" id="UP000093355">
    <property type="component" value="Unassembled WGS sequence"/>
</dbReference>
<dbReference type="EMBL" id="LXMD01000028">
    <property type="protein sequence ID" value="OCG72786.1"/>
    <property type="molecule type" value="Genomic_DNA"/>
</dbReference>
<keyword evidence="4" id="KW-1185">Reference proteome</keyword>
<dbReference type="AlphaFoldDB" id="A0A1B9N856"/>
<accession>A0A1B9N856</accession>
<gene>
    <name evidence="3" type="ORF">A7J15_09725</name>
</gene>
<evidence type="ECO:0000259" key="2">
    <source>
        <dbReference type="Pfam" id="PF08906"/>
    </source>
</evidence>
<evidence type="ECO:0000313" key="4">
    <source>
        <dbReference type="Proteomes" id="UP000093355"/>
    </source>
</evidence>
<dbReference type="InterPro" id="IPR015002">
    <property type="entry name" value="T6SS_Tdi1_C"/>
</dbReference>
<feature type="domain" description="T6SS immunity protein Tdi1 C-terminal" evidence="2">
    <location>
        <begin position="138"/>
        <end position="186"/>
    </location>
</feature>
<organism evidence="3 4">
    <name type="scientific">Microbacterium sediminis</name>
    <dbReference type="NCBI Taxonomy" id="904291"/>
    <lineage>
        <taxon>Bacteria</taxon>
        <taxon>Bacillati</taxon>
        <taxon>Actinomycetota</taxon>
        <taxon>Actinomycetes</taxon>
        <taxon>Micrococcales</taxon>
        <taxon>Microbacteriaceae</taxon>
        <taxon>Microbacterium</taxon>
    </lineage>
</organism>